<evidence type="ECO:0000256" key="1">
    <source>
        <dbReference type="SAM" id="SignalP"/>
    </source>
</evidence>
<protein>
    <recommendedName>
        <fullName evidence="4">MD-2-related lipid-recognition domain-containing protein</fullName>
    </recommendedName>
</protein>
<evidence type="ECO:0000313" key="3">
    <source>
        <dbReference type="Proteomes" id="UP000075883"/>
    </source>
</evidence>
<evidence type="ECO:0000313" key="2">
    <source>
        <dbReference type="EnsemblMetazoa" id="ACUA014534-PA"/>
    </source>
</evidence>
<dbReference type="AlphaFoldDB" id="A0A182MBZ0"/>
<dbReference type="EnsemblMetazoa" id="ACUA014534-RA">
    <property type="protein sequence ID" value="ACUA014534-PA"/>
    <property type="gene ID" value="ACUA014534"/>
</dbReference>
<feature type="chain" id="PRO_5008128131" description="MD-2-related lipid-recognition domain-containing protein" evidence="1">
    <location>
        <begin position="20"/>
        <end position="175"/>
    </location>
</feature>
<feature type="signal peptide" evidence="1">
    <location>
        <begin position="1"/>
        <end position="19"/>
    </location>
</feature>
<evidence type="ECO:0008006" key="4">
    <source>
        <dbReference type="Google" id="ProtNLM"/>
    </source>
</evidence>
<sequence length="175" mass="20182">MTGYWIACVLYVSSVMVSCIKLNFESFEQTFGEDSMLCDVRVRKFNRTTSVLNGTFHILHDVSNEVQYQLDMYYSRLGNQQYNQLPMKLPSAGICDFIANLYTVYPEITAMFVNFPVANECPITVRDMHVFDREFPSEIWPVVMRKAGLWKLAVNGVFQGKPRLAFSFTLRATNE</sequence>
<dbReference type="Proteomes" id="UP000075883">
    <property type="component" value="Unassembled WGS sequence"/>
</dbReference>
<organism evidence="2 3">
    <name type="scientific">Anopheles culicifacies</name>
    <dbReference type="NCBI Taxonomy" id="139723"/>
    <lineage>
        <taxon>Eukaryota</taxon>
        <taxon>Metazoa</taxon>
        <taxon>Ecdysozoa</taxon>
        <taxon>Arthropoda</taxon>
        <taxon>Hexapoda</taxon>
        <taxon>Insecta</taxon>
        <taxon>Pterygota</taxon>
        <taxon>Neoptera</taxon>
        <taxon>Endopterygota</taxon>
        <taxon>Diptera</taxon>
        <taxon>Nematocera</taxon>
        <taxon>Culicoidea</taxon>
        <taxon>Culicidae</taxon>
        <taxon>Anophelinae</taxon>
        <taxon>Anopheles</taxon>
        <taxon>culicifacies species complex</taxon>
    </lineage>
</organism>
<reference evidence="3" key="1">
    <citation type="submission" date="2013-09" db="EMBL/GenBank/DDBJ databases">
        <title>The Genome Sequence of Anopheles culicifacies species A.</title>
        <authorList>
            <consortium name="The Broad Institute Genomics Platform"/>
            <person name="Neafsey D.E."/>
            <person name="Besansky N."/>
            <person name="Howell P."/>
            <person name="Walton C."/>
            <person name="Young S.K."/>
            <person name="Zeng Q."/>
            <person name="Gargeya S."/>
            <person name="Fitzgerald M."/>
            <person name="Haas B."/>
            <person name="Abouelleil A."/>
            <person name="Allen A.W."/>
            <person name="Alvarado L."/>
            <person name="Arachchi H.M."/>
            <person name="Berlin A.M."/>
            <person name="Chapman S.B."/>
            <person name="Gainer-Dewar J."/>
            <person name="Goldberg J."/>
            <person name="Griggs A."/>
            <person name="Gujja S."/>
            <person name="Hansen M."/>
            <person name="Howarth C."/>
            <person name="Imamovic A."/>
            <person name="Ireland A."/>
            <person name="Larimer J."/>
            <person name="McCowan C."/>
            <person name="Murphy C."/>
            <person name="Pearson M."/>
            <person name="Poon T.W."/>
            <person name="Priest M."/>
            <person name="Roberts A."/>
            <person name="Saif S."/>
            <person name="Shea T."/>
            <person name="Sisk P."/>
            <person name="Sykes S."/>
            <person name="Wortman J."/>
            <person name="Nusbaum C."/>
            <person name="Birren B."/>
        </authorList>
    </citation>
    <scope>NUCLEOTIDE SEQUENCE [LARGE SCALE GENOMIC DNA]</scope>
    <source>
        <strain evidence="3">A-37</strain>
    </source>
</reference>
<dbReference type="PANTHER" id="PTHR21112">
    <property type="entry name" value="CHEMOSENSORY PROTEIN A 29A-RELATED"/>
    <property type="match status" value="1"/>
</dbReference>
<dbReference type="PANTHER" id="PTHR21112:SF0">
    <property type="entry name" value="CHEMOSENSORY PROTEIN A 29A-RELATED"/>
    <property type="match status" value="1"/>
</dbReference>
<dbReference type="VEuPathDB" id="VectorBase:ACUA014534"/>
<reference evidence="2" key="2">
    <citation type="submission" date="2020-05" db="UniProtKB">
        <authorList>
            <consortium name="EnsemblMetazoa"/>
        </authorList>
    </citation>
    <scope>IDENTIFICATION</scope>
    <source>
        <strain evidence="2">A-37</strain>
    </source>
</reference>
<keyword evidence="3" id="KW-1185">Reference proteome</keyword>
<proteinExistence type="predicted"/>
<dbReference type="EMBL" id="AXCM01002875">
    <property type="status" value="NOT_ANNOTATED_CDS"/>
    <property type="molecule type" value="Genomic_DNA"/>
</dbReference>
<name>A0A182MBZ0_9DIPT</name>
<keyword evidence="1" id="KW-0732">Signal</keyword>
<accession>A0A182MBZ0</accession>